<evidence type="ECO:0000256" key="1">
    <source>
        <dbReference type="ARBA" id="ARBA00004448"/>
    </source>
</evidence>
<protein>
    <recommendedName>
        <fullName evidence="15">Mitochondrial carrier protein</fullName>
    </recommendedName>
</protein>
<dbReference type="GeneID" id="112285696"/>
<dbReference type="PaxDb" id="3218-PP1S134_166V6.1"/>
<keyword evidence="9 10" id="KW-0472">Membrane</keyword>
<evidence type="ECO:0000256" key="9">
    <source>
        <dbReference type="ARBA" id="ARBA00023136"/>
    </source>
</evidence>
<dbReference type="STRING" id="3218.A0A2K1K8D8"/>
<keyword evidence="6" id="KW-0999">Mitochondrion inner membrane</keyword>
<dbReference type="EnsemblPlants" id="Pp3c8_22470V3.1">
    <property type="protein sequence ID" value="Pp3c8_22470V3.1"/>
    <property type="gene ID" value="Pp3c8_22470"/>
</dbReference>
<comment type="similarity">
    <text evidence="2 11">Belongs to the mitochondrial carrier (TC 2.A.29) family.</text>
</comment>
<evidence type="ECO:0000256" key="8">
    <source>
        <dbReference type="ARBA" id="ARBA00023128"/>
    </source>
</evidence>
<feature type="repeat" description="Solcar" evidence="10">
    <location>
        <begin position="63"/>
        <end position="193"/>
    </location>
</feature>
<dbReference type="AlphaFoldDB" id="A0A2K1K8D8"/>
<dbReference type="Proteomes" id="UP000006727">
    <property type="component" value="Chromosome 8"/>
</dbReference>
<evidence type="ECO:0000256" key="10">
    <source>
        <dbReference type="PROSITE-ProRule" id="PRU00282"/>
    </source>
</evidence>
<reference evidence="12 14" key="1">
    <citation type="journal article" date="2008" name="Science">
        <title>The Physcomitrella genome reveals evolutionary insights into the conquest of land by plants.</title>
        <authorList>
            <person name="Rensing S."/>
            <person name="Lang D."/>
            <person name="Zimmer A."/>
            <person name="Terry A."/>
            <person name="Salamov A."/>
            <person name="Shapiro H."/>
            <person name="Nishiyama T."/>
            <person name="Perroud P.-F."/>
            <person name="Lindquist E."/>
            <person name="Kamisugi Y."/>
            <person name="Tanahashi T."/>
            <person name="Sakakibara K."/>
            <person name="Fujita T."/>
            <person name="Oishi K."/>
            <person name="Shin-I T."/>
            <person name="Kuroki Y."/>
            <person name="Toyoda A."/>
            <person name="Suzuki Y."/>
            <person name="Hashimoto A."/>
            <person name="Yamaguchi K."/>
            <person name="Sugano A."/>
            <person name="Kohara Y."/>
            <person name="Fujiyama A."/>
            <person name="Anterola A."/>
            <person name="Aoki S."/>
            <person name="Ashton N."/>
            <person name="Barbazuk W.B."/>
            <person name="Barker E."/>
            <person name="Bennetzen J."/>
            <person name="Bezanilla M."/>
            <person name="Blankenship R."/>
            <person name="Cho S.H."/>
            <person name="Dutcher S."/>
            <person name="Estelle M."/>
            <person name="Fawcett J.A."/>
            <person name="Gundlach H."/>
            <person name="Hanada K."/>
            <person name="Heyl A."/>
            <person name="Hicks K.A."/>
            <person name="Hugh J."/>
            <person name="Lohr M."/>
            <person name="Mayer K."/>
            <person name="Melkozernov A."/>
            <person name="Murata T."/>
            <person name="Nelson D."/>
            <person name="Pils B."/>
            <person name="Prigge M."/>
            <person name="Reiss B."/>
            <person name="Renner T."/>
            <person name="Rombauts S."/>
            <person name="Rushton P."/>
            <person name="Sanderfoot A."/>
            <person name="Schween G."/>
            <person name="Shiu S.-H."/>
            <person name="Stueber K."/>
            <person name="Theodoulou F.L."/>
            <person name="Tu H."/>
            <person name="Van de Peer Y."/>
            <person name="Verrier P.J."/>
            <person name="Waters E."/>
            <person name="Wood A."/>
            <person name="Yang L."/>
            <person name="Cove D."/>
            <person name="Cuming A."/>
            <person name="Hasebe M."/>
            <person name="Lucas S."/>
            <person name="Mishler D.B."/>
            <person name="Reski R."/>
            <person name="Grigoriev I."/>
            <person name="Quatrano R.S."/>
            <person name="Boore J.L."/>
        </authorList>
    </citation>
    <scope>NUCLEOTIDE SEQUENCE [LARGE SCALE GENOMIC DNA]</scope>
    <source>
        <strain evidence="13 14">cv. Gransden 2004</strain>
    </source>
</reference>
<keyword evidence="7" id="KW-1133">Transmembrane helix</keyword>
<feature type="repeat" description="Solcar" evidence="10">
    <location>
        <begin position="314"/>
        <end position="402"/>
    </location>
</feature>
<dbReference type="KEGG" id="ppp:112285696"/>
<dbReference type="PANTHER" id="PTHR45760:SF2">
    <property type="entry name" value="FI19922P1-RELATED"/>
    <property type="match status" value="1"/>
</dbReference>
<gene>
    <name evidence="13" type="primary">LOC112285696</name>
    <name evidence="12" type="ORF">PHYPA_011936</name>
</gene>
<evidence type="ECO:0008006" key="15">
    <source>
        <dbReference type="Google" id="ProtNLM"/>
    </source>
</evidence>
<evidence type="ECO:0000256" key="3">
    <source>
        <dbReference type="ARBA" id="ARBA00022448"/>
    </source>
</evidence>
<evidence type="ECO:0000313" key="13">
    <source>
        <dbReference type="EnsemblPlants" id="Pp3c8_22470V3.1"/>
    </source>
</evidence>
<evidence type="ECO:0000256" key="6">
    <source>
        <dbReference type="ARBA" id="ARBA00022792"/>
    </source>
</evidence>
<keyword evidence="14" id="KW-1185">Reference proteome</keyword>
<evidence type="ECO:0000256" key="2">
    <source>
        <dbReference type="ARBA" id="ARBA00006375"/>
    </source>
</evidence>
<proteinExistence type="inferred from homology"/>
<evidence type="ECO:0000313" key="12">
    <source>
        <dbReference type="EMBL" id="PNR50039.1"/>
    </source>
</evidence>
<keyword evidence="4 10" id="KW-0812">Transmembrane</keyword>
<feature type="repeat" description="Solcar" evidence="10">
    <location>
        <begin position="205"/>
        <end position="301"/>
    </location>
</feature>
<dbReference type="GO" id="GO:0170036">
    <property type="term" value="P:import into the mitochondrion"/>
    <property type="evidence" value="ECO:0000318"/>
    <property type="project" value="GO_Central"/>
</dbReference>
<evidence type="ECO:0000256" key="5">
    <source>
        <dbReference type="ARBA" id="ARBA00022737"/>
    </source>
</evidence>
<keyword evidence="8" id="KW-0496">Mitochondrion</keyword>
<dbReference type="Gene3D" id="1.50.40.10">
    <property type="entry name" value="Mitochondrial carrier domain"/>
    <property type="match status" value="2"/>
</dbReference>
<dbReference type="EMBL" id="ABEU02000008">
    <property type="protein sequence ID" value="PNR50039.1"/>
    <property type="molecule type" value="Genomic_DNA"/>
</dbReference>
<dbReference type="SUPFAM" id="SSF103506">
    <property type="entry name" value="Mitochondrial carrier"/>
    <property type="match status" value="1"/>
</dbReference>
<evidence type="ECO:0000256" key="7">
    <source>
        <dbReference type="ARBA" id="ARBA00022989"/>
    </source>
</evidence>
<dbReference type="InterPro" id="IPR045315">
    <property type="entry name" value="Mtm1-like"/>
</dbReference>
<keyword evidence="5" id="KW-0677">Repeat</keyword>
<reference evidence="13" key="3">
    <citation type="submission" date="2020-12" db="UniProtKB">
        <authorList>
            <consortium name="EnsemblPlants"/>
        </authorList>
    </citation>
    <scope>IDENTIFICATION</scope>
</reference>
<sequence>MNEAMVPPTDPFRLRGLAIALDSSHVSDTQDGFYPSGLFAGMRSVLGSQEGRAAMKNAPLRNIDVREKAISAAGAAVISAVIVNPLDVAKTRLQAQGAGVSYQQTACEMEGSKSFKVSVDGRCPPACPRTTVAGVSYNCPPPGQQYKGTLDVMRRVAREEGFIRLWRGLNASLAIAVPSVGIYLPSYDLLQDTMCRYSDENSLGLKPYAPMLAGALARSLAVLVCSPLELAKTRMQAQVDPRTGKLPGIVSVLRSVNNTYATDGGRLQGIRVMWTGVGAQLARDVPFSAICWSVLEPVRGFALETAGPDPHIGRVLGANFAAGMLAGGIAAAATCPLDVVKTWRQIEKDPAKAMSSTLRQTLSEVWHKGGMRGLFAGVGPRIGRAAPSTGIVVSFYEVVKYVLHRT</sequence>
<dbReference type="FunCoup" id="A0A2K1K8D8">
    <property type="interactions" value="2724"/>
</dbReference>
<dbReference type="GO" id="GO:0005739">
    <property type="term" value="C:mitochondrion"/>
    <property type="evidence" value="ECO:0000318"/>
    <property type="project" value="GO_Central"/>
</dbReference>
<reference evidence="12 14" key="2">
    <citation type="journal article" date="2018" name="Plant J.">
        <title>The Physcomitrella patens chromosome-scale assembly reveals moss genome structure and evolution.</title>
        <authorList>
            <person name="Lang D."/>
            <person name="Ullrich K.K."/>
            <person name="Murat F."/>
            <person name="Fuchs J."/>
            <person name="Jenkins J."/>
            <person name="Haas F.B."/>
            <person name="Piednoel M."/>
            <person name="Gundlach H."/>
            <person name="Van Bel M."/>
            <person name="Meyberg R."/>
            <person name="Vives C."/>
            <person name="Morata J."/>
            <person name="Symeonidi A."/>
            <person name="Hiss M."/>
            <person name="Muchero W."/>
            <person name="Kamisugi Y."/>
            <person name="Saleh O."/>
            <person name="Blanc G."/>
            <person name="Decker E.L."/>
            <person name="van Gessel N."/>
            <person name="Grimwood J."/>
            <person name="Hayes R.D."/>
            <person name="Graham S.W."/>
            <person name="Gunter L.E."/>
            <person name="McDaniel S.F."/>
            <person name="Hoernstein S.N.W."/>
            <person name="Larsson A."/>
            <person name="Li F.W."/>
            <person name="Perroud P.F."/>
            <person name="Phillips J."/>
            <person name="Ranjan P."/>
            <person name="Rokshar D.S."/>
            <person name="Rothfels C.J."/>
            <person name="Schneider L."/>
            <person name="Shu S."/>
            <person name="Stevenson D.W."/>
            <person name="Thummler F."/>
            <person name="Tillich M."/>
            <person name="Villarreal Aguilar J.C."/>
            <person name="Widiez T."/>
            <person name="Wong G.K."/>
            <person name="Wymore A."/>
            <person name="Zhang Y."/>
            <person name="Zimmer A.D."/>
            <person name="Quatrano R.S."/>
            <person name="Mayer K.F.X."/>
            <person name="Goodstein D."/>
            <person name="Casacuberta J.M."/>
            <person name="Vandepoele K."/>
            <person name="Reski R."/>
            <person name="Cuming A.C."/>
            <person name="Tuskan G.A."/>
            <person name="Maumus F."/>
            <person name="Salse J."/>
            <person name="Schmutz J."/>
            <person name="Rensing S.A."/>
        </authorList>
    </citation>
    <scope>NUCLEOTIDE SEQUENCE [LARGE SCALE GENOMIC DNA]</scope>
    <source>
        <strain evidence="13 14">cv. Gransden 2004</strain>
    </source>
</reference>
<dbReference type="InterPro" id="IPR018108">
    <property type="entry name" value="MCP_transmembrane"/>
</dbReference>
<evidence type="ECO:0000313" key="14">
    <source>
        <dbReference type="Proteomes" id="UP000006727"/>
    </source>
</evidence>
<evidence type="ECO:0000256" key="4">
    <source>
        <dbReference type="ARBA" id="ARBA00022692"/>
    </source>
</evidence>
<dbReference type="OMA" id="FVSPIEM"/>
<accession>A0A2K1K8D8</accession>
<comment type="subcellular location">
    <subcellularLocation>
        <location evidence="1">Mitochondrion inner membrane</location>
        <topology evidence="1">Multi-pass membrane protein</topology>
    </subcellularLocation>
</comment>
<dbReference type="PANTHER" id="PTHR45760">
    <property type="entry name" value="FI19922P1-RELATED"/>
    <property type="match status" value="1"/>
</dbReference>
<name>A0A2K1K8D8_PHYPA</name>
<dbReference type="Gramene" id="Pp3c8_22470V3.2">
    <property type="protein sequence ID" value="Pp3c8_22470V3.2"/>
    <property type="gene ID" value="Pp3c8_22470"/>
</dbReference>
<dbReference type="InterPro" id="IPR023395">
    <property type="entry name" value="MCP_dom_sf"/>
</dbReference>
<dbReference type="GO" id="GO:0005743">
    <property type="term" value="C:mitochondrial inner membrane"/>
    <property type="evidence" value="ECO:0007669"/>
    <property type="project" value="UniProtKB-SubCell"/>
</dbReference>
<evidence type="ECO:0000256" key="11">
    <source>
        <dbReference type="RuleBase" id="RU000488"/>
    </source>
</evidence>
<dbReference type="Gramene" id="Pp3c8_22470V3.1">
    <property type="protein sequence ID" value="Pp3c8_22470V3.1"/>
    <property type="gene ID" value="Pp3c8_22470"/>
</dbReference>
<dbReference type="OrthoDB" id="1747031at2759"/>
<dbReference type="RefSeq" id="XP_024382471.1">
    <property type="nucleotide sequence ID" value="XM_024526703.2"/>
</dbReference>
<organism evidence="12">
    <name type="scientific">Physcomitrium patens</name>
    <name type="common">Spreading-leaved earth moss</name>
    <name type="synonym">Physcomitrella patens</name>
    <dbReference type="NCBI Taxonomy" id="3218"/>
    <lineage>
        <taxon>Eukaryota</taxon>
        <taxon>Viridiplantae</taxon>
        <taxon>Streptophyta</taxon>
        <taxon>Embryophyta</taxon>
        <taxon>Bryophyta</taxon>
        <taxon>Bryophytina</taxon>
        <taxon>Bryopsida</taxon>
        <taxon>Funariidae</taxon>
        <taxon>Funariales</taxon>
        <taxon>Funariaceae</taxon>
        <taxon>Physcomitrium</taxon>
    </lineage>
</organism>
<keyword evidence="3 11" id="KW-0813">Transport</keyword>
<dbReference type="EnsemblPlants" id="Pp3c8_22470V3.2">
    <property type="protein sequence ID" value="Pp3c8_22470V3.2"/>
    <property type="gene ID" value="Pp3c8_22470"/>
</dbReference>
<dbReference type="PROSITE" id="PS50920">
    <property type="entry name" value="SOLCAR"/>
    <property type="match status" value="3"/>
</dbReference>
<dbReference type="Pfam" id="PF00153">
    <property type="entry name" value="Mito_carr"/>
    <property type="match status" value="4"/>
</dbReference>